<evidence type="ECO:0000313" key="3">
    <source>
        <dbReference type="Proteomes" id="UP000178417"/>
    </source>
</evidence>
<dbReference type="InterPro" id="IPR036249">
    <property type="entry name" value="Thioredoxin-like_sf"/>
</dbReference>
<dbReference type="Pfam" id="PF00462">
    <property type="entry name" value="Glutaredoxin"/>
    <property type="match status" value="1"/>
</dbReference>
<dbReference type="CDD" id="cd02976">
    <property type="entry name" value="NrdH"/>
    <property type="match status" value="1"/>
</dbReference>
<reference evidence="2 3" key="1">
    <citation type="journal article" date="2016" name="Nat. Commun.">
        <title>Thousands of microbial genomes shed light on interconnected biogeochemical processes in an aquifer system.</title>
        <authorList>
            <person name="Anantharaman K."/>
            <person name="Brown C.T."/>
            <person name="Hug L.A."/>
            <person name="Sharon I."/>
            <person name="Castelle C.J."/>
            <person name="Probst A.J."/>
            <person name="Thomas B.C."/>
            <person name="Singh A."/>
            <person name="Wilkins M.J."/>
            <person name="Karaoz U."/>
            <person name="Brodie E.L."/>
            <person name="Williams K.H."/>
            <person name="Hubbard S.S."/>
            <person name="Banfield J.F."/>
        </authorList>
    </citation>
    <scope>NUCLEOTIDE SEQUENCE [LARGE SCALE GENOMIC DNA]</scope>
</reference>
<evidence type="ECO:0000313" key="2">
    <source>
        <dbReference type="EMBL" id="OGC24461.1"/>
    </source>
</evidence>
<gene>
    <name evidence="2" type="ORF">A2310_08580</name>
</gene>
<dbReference type="Proteomes" id="UP000178417">
    <property type="component" value="Unassembled WGS sequence"/>
</dbReference>
<name>A0A1F4SVJ6_UNCSA</name>
<dbReference type="SUPFAM" id="SSF52833">
    <property type="entry name" value="Thioredoxin-like"/>
    <property type="match status" value="1"/>
</dbReference>
<dbReference type="Gene3D" id="3.40.30.10">
    <property type="entry name" value="Glutaredoxin"/>
    <property type="match status" value="1"/>
</dbReference>
<dbReference type="AlphaFoldDB" id="A0A1F4SVJ6"/>
<proteinExistence type="predicted"/>
<sequence>MAKKFFQENNISFEDIDVSINQTAASEMINKSGQMGVPVIEIDGKIIIGFNKPEIKTILGLQ</sequence>
<evidence type="ECO:0000259" key="1">
    <source>
        <dbReference type="Pfam" id="PF00462"/>
    </source>
</evidence>
<dbReference type="EMBL" id="MEUB01000009">
    <property type="protein sequence ID" value="OGC24461.1"/>
    <property type="molecule type" value="Genomic_DNA"/>
</dbReference>
<feature type="domain" description="Glutaredoxin" evidence="1">
    <location>
        <begin position="1"/>
        <end position="47"/>
    </location>
</feature>
<dbReference type="STRING" id="1802579.A2310_08580"/>
<accession>A0A1F4SVJ6</accession>
<organism evidence="2 3">
    <name type="scientific">candidate division WOR-1 bacterium RIFOXYB2_FULL_37_13</name>
    <dbReference type="NCBI Taxonomy" id="1802579"/>
    <lineage>
        <taxon>Bacteria</taxon>
        <taxon>Bacillati</taxon>
        <taxon>Saganbacteria</taxon>
    </lineage>
</organism>
<dbReference type="InterPro" id="IPR002109">
    <property type="entry name" value="Glutaredoxin"/>
</dbReference>
<protein>
    <recommendedName>
        <fullName evidence="1">Glutaredoxin domain-containing protein</fullName>
    </recommendedName>
</protein>
<comment type="caution">
    <text evidence="2">The sequence shown here is derived from an EMBL/GenBank/DDBJ whole genome shotgun (WGS) entry which is preliminary data.</text>
</comment>